<evidence type="ECO:0000256" key="1">
    <source>
        <dbReference type="ARBA" id="ARBA00011003"/>
    </source>
</evidence>
<comment type="caution">
    <text evidence="7">The sequence shown here is derived from an EMBL/GenBank/DDBJ whole genome shotgun (WGS) entry which is preliminary data.</text>
</comment>
<proteinExistence type="inferred from homology"/>
<reference evidence="7" key="2">
    <citation type="journal article" date="2021" name="World Allergy Organ. J.">
        <title>Chromosome-level assembly of Dermatophagoides farinae genome and transcriptome reveals two novel allergens Der f 37 and Der f 39.</title>
        <authorList>
            <person name="Chen J."/>
            <person name="Cai Z."/>
            <person name="Fan D."/>
            <person name="Hu J."/>
            <person name="Hou Y."/>
            <person name="He Y."/>
            <person name="Zhang Z."/>
            <person name="Zhao Z."/>
            <person name="Gao P."/>
            <person name="Hu W."/>
            <person name="Sun J."/>
            <person name="Li J."/>
            <person name="Ji K."/>
        </authorList>
    </citation>
    <scope>NUCLEOTIDE SEQUENCE</scope>
    <source>
        <strain evidence="7">JKM2019</strain>
    </source>
</reference>
<dbReference type="EMBL" id="SDOV01000010">
    <property type="protein sequence ID" value="KAH7636190.1"/>
    <property type="molecule type" value="Genomic_DNA"/>
</dbReference>
<organism evidence="7">
    <name type="scientific">Dermatophagoides farinae</name>
    <name type="common">American house dust mite</name>
    <dbReference type="NCBI Taxonomy" id="6954"/>
    <lineage>
        <taxon>Eukaryota</taxon>
        <taxon>Metazoa</taxon>
        <taxon>Ecdysozoa</taxon>
        <taxon>Arthropoda</taxon>
        <taxon>Chelicerata</taxon>
        <taxon>Arachnida</taxon>
        <taxon>Acari</taxon>
        <taxon>Acariformes</taxon>
        <taxon>Sarcoptiformes</taxon>
        <taxon>Astigmata</taxon>
        <taxon>Psoroptidia</taxon>
        <taxon>Analgoidea</taxon>
        <taxon>Pyroglyphidae</taxon>
        <taxon>Dermatophagoidinae</taxon>
        <taxon>Dermatophagoides</taxon>
    </lineage>
</organism>
<dbReference type="Pfam" id="PF16575">
    <property type="entry name" value="CLP1_P"/>
    <property type="match status" value="1"/>
</dbReference>
<dbReference type="InterPro" id="IPR032319">
    <property type="entry name" value="CLP1_P"/>
</dbReference>
<dbReference type="Proteomes" id="UP000828236">
    <property type="component" value="Unassembled WGS sequence"/>
</dbReference>
<keyword evidence="4" id="KW-0418">Kinase</keyword>
<reference evidence="7" key="1">
    <citation type="submission" date="2020-06" db="EMBL/GenBank/DDBJ databases">
        <authorList>
            <person name="Ji K."/>
            <person name="Li J."/>
        </authorList>
    </citation>
    <scope>NUCLEOTIDE SEQUENCE</scope>
    <source>
        <strain evidence="7">JKM2019</strain>
        <tissue evidence="7">Whole body</tissue>
    </source>
</reference>
<dbReference type="InterPro" id="IPR027417">
    <property type="entry name" value="P-loop_NTPase"/>
</dbReference>
<dbReference type="PANTHER" id="PTHR12755:SF3">
    <property type="entry name" value="POLYNUCLEOTIDE 5'-HYDROXYL-KINASE NOL9"/>
    <property type="match status" value="1"/>
</dbReference>
<dbReference type="SUPFAM" id="SSF52540">
    <property type="entry name" value="P-loop containing nucleoside triphosphate hydrolases"/>
    <property type="match status" value="1"/>
</dbReference>
<evidence type="ECO:0000259" key="6">
    <source>
        <dbReference type="Pfam" id="PF16575"/>
    </source>
</evidence>
<keyword evidence="3" id="KW-0547">Nucleotide-binding</keyword>
<dbReference type="GO" id="GO:0051731">
    <property type="term" value="F:polynucleotide 5'-hydroxyl-kinase activity"/>
    <property type="evidence" value="ECO:0007669"/>
    <property type="project" value="InterPro"/>
</dbReference>
<dbReference type="GO" id="GO:0000448">
    <property type="term" value="P:cleavage in ITS2 between 5.8S rRNA and LSU-rRNA of tricistronic rRNA transcript (SSU-rRNA, 5.8S rRNA, LSU-rRNA)"/>
    <property type="evidence" value="ECO:0007669"/>
    <property type="project" value="TreeGrafter"/>
</dbReference>
<evidence type="ECO:0000313" key="7">
    <source>
        <dbReference type="EMBL" id="KAH7636190.1"/>
    </source>
</evidence>
<evidence type="ECO:0000256" key="4">
    <source>
        <dbReference type="ARBA" id="ARBA00022777"/>
    </source>
</evidence>
<feature type="domain" description="Clp1 P-loop" evidence="6">
    <location>
        <begin position="252"/>
        <end position="401"/>
    </location>
</feature>
<dbReference type="InterPro" id="IPR045116">
    <property type="entry name" value="Clp1/Grc3"/>
</dbReference>
<evidence type="ECO:0000256" key="3">
    <source>
        <dbReference type="ARBA" id="ARBA00022741"/>
    </source>
</evidence>
<comment type="similarity">
    <text evidence="1">Belongs to the Clp1 family. NOL9/GRC3 subfamily.</text>
</comment>
<dbReference type="PANTHER" id="PTHR12755">
    <property type="entry name" value="CLEAVAGE/POLYADENYLATION FACTOR IA SUBUNIT CLP1P"/>
    <property type="match status" value="1"/>
</dbReference>
<dbReference type="AlphaFoldDB" id="A0A9D4SCM3"/>
<keyword evidence="2" id="KW-0808">Transferase</keyword>
<accession>A0A9D4SCM3</accession>
<dbReference type="GO" id="GO:0005524">
    <property type="term" value="F:ATP binding"/>
    <property type="evidence" value="ECO:0007669"/>
    <property type="project" value="UniProtKB-KW"/>
</dbReference>
<protein>
    <recommendedName>
        <fullName evidence="6">Clp1 P-loop domain-containing protein</fullName>
    </recommendedName>
</protein>
<name>A0A9D4SCM3_DERFA</name>
<keyword evidence="5" id="KW-0067">ATP-binding</keyword>
<sequence>MPRNKEKIRIKTSSRKIRQFSKKRLSRKQCRMLRLHRHHQNPQSSQEFNVEESIVDSPVNTEGLIVYPTATPHVRYILVTDLQSSYELQSDLCGHLSLVPFTKWAIFCEGYQAKAGETLTISTCFRHRIFIRFTDYRDFNENQKNNLINLDEFDFLEQHLPGVLIGDYVLLKFESIPKSMAKYRLVLEYLSKSSNEKARQICRKKLSTMSDKDHMNILSKISNIDFEQCTLHILKIFHTLKISNDDVILVYGQANCGKTSLLHYLINQYLNNRNQPVAYLECDPGQPEFAPCGILSLVEINGKISNALGYKFLFNENHVLNDDERIKSKIFGTITPSGNTFEYISLISQLYQSYRQMNVKKKRPLFINTMGWIEELGLELLTNIISIVRPTHIIRIENDSPSLSVSDSSMINIQNRKELERIFKLNLNVDSDFQDLIQLVDMKNSIGHQLWITLFPFISNFKPTIFSVSYLRREINQLLYLCSNLWPQISFKPFYSIQPIQIRMENLYIHFTNYPAMVPKSIYILLNVSWVFLGSLDPNEMNENMNCIEISSIMQQELPSINNQNNGNMIIKNSDRQTLSSSSSSMDKNIKLLHQLPKSAKCFGCGIIRNVDPVHSSIFVTISSIHHFGNIFNAEKNKINFLVIPNLIPIPSGLLVEQFLYQDSCHIPFVYIRS</sequence>
<evidence type="ECO:0000256" key="2">
    <source>
        <dbReference type="ARBA" id="ARBA00022679"/>
    </source>
</evidence>
<dbReference type="GO" id="GO:0005634">
    <property type="term" value="C:nucleus"/>
    <property type="evidence" value="ECO:0007669"/>
    <property type="project" value="TreeGrafter"/>
</dbReference>
<gene>
    <name evidence="7" type="ORF">HUG17_10160</name>
</gene>
<dbReference type="Gene3D" id="3.40.50.300">
    <property type="entry name" value="P-loop containing nucleotide triphosphate hydrolases"/>
    <property type="match status" value="1"/>
</dbReference>
<evidence type="ECO:0000256" key="5">
    <source>
        <dbReference type="ARBA" id="ARBA00022840"/>
    </source>
</evidence>